<comment type="similarity">
    <text evidence="2">Belongs to the prokaryotic molybdopterin-containing oxidoreductase family.</text>
</comment>
<dbReference type="GO" id="GO:0046872">
    <property type="term" value="F:metal ion binding"/>
    <property type="evidence" value="ECO:0007669"/>
    <property type="project" value="UniProtKB-KW"/>
</dbReference>
<dbReference type="NCBIfam" id="TIGR01409">
    <property type="entry name" value="TAT_signal_seq"/>
    <property type="match status" value="1"/>
</dbReference>
<keyword evidence="9" id="KW-0408">Iron</keyword>
<feature type="domain" description="4Fe-4S Mo/W bis-MGD-type" evidence="11">
    <location>
        <begin position="47"/>
        <end position="103"/>
    </location>
</feature>
<gene>
    <name evidence="12" type="ORF">FAK_31500</name>
</gene>
<dbReference type="InterPro" id="IPR009010">
    <property type="entry name" value="Asp_de-COase-like_dom_sf"/>
</dbReference>
<evidence type="ECO:0000256" key="1">
    <source>
        <dbReference type="ARBA" id="ARBA00004196"/>
    </source>
</evidence>
<dbReference type="InterPro" id="IPR050612">
    <property type="entry name" value="Prok_Mopterin_Oxidored"/>
</dbReference>
<proteinExistence type="inferred from homology"/>
<dbReference type="KEGG" id="dmp:FAK_31500"/>
<evidence type="ECO:0000256" key="9">
    <source>
        <dbReference type="ARBA" id="ARBA00023004"/>
    </source>
</evidence>
<evidence type="ECO:0000256" key="3">
    <source>
        <dbReference type="ARBA" id="ARBA00011771"/>
    </source>
</evidence>
<dbReference type="SUPFAM" id="SSF53706">
    <property type="entry name" value="Formate dehydrogenase/DMSO reductase, domains 1-3"/>
    <property type="match status" value="1"/>
</dbReference>
<keyword evidence="10" id="KW-0411">Iron-sulfur</keyword>
<dbReference type="Gene3D" id="3.30.2070.10">
    <property type="entry name" value="Formate dehydrogenase/DMSO reductase"/>
    <property type="match status" value="1"/>
</dbReference>
<dbReference type="Gene3D" id="2.40.40.20">
    <property type="match status" value="1"/>
</dbReference>
<dbReference type="InterPro" id="IPR006657">
    <property type="entry name" value="MoPterin_dinucl-bd_dom"/>
</dbReference>
<dbReference type="PANTHER" id="PTHR43742">
    <property type="entry name" value="TRIMETHYLAMINE-N-OXIDE REDUCTASE"/>
    <property type="match status" value="1"/>
</dbReference>
<dbReference type="Pfam" id="PF01568">
    <property type="entry name" value="Molydop_binding"/>
    <property type="match status" value="1"/>
</dbReference>
<dbReference type="GO" id="GO:0043546">
    <property type="term" value="F:molybdopterin cofactor binding"/>
    <property type="evidence" value="ECO:0007669"/>
    <property type="project" value="InterPro"/>
</dbReference>
<dbReference type="PROSITE" id="PS51669">
    <property type="entry name" value="4FE4S_MOW_BIS_MGD"/>
    <property type="match status" value="1"/>
</dbReference>
<accession>A0AAU9ENH0</accession>
<protein>
    <submittedName>
        <fullName evidence="12">Formate dehydrogenase</fullName>
    </submittedName>
</protein>
<keyword evidence="13" id="KW-1185">Reference proteome</keyword>
<evidence type="ECO:0000256" key="6">
    <source>
        <dbReference type="ARBA" id="ARBA00022723"/>
    </source>
</evidence>
<dbReference type="AlphaFoldDB" id="A0AAU9ENH0"/>
<dbReference type="CDD" id="cd02755">
    <property type="entry name" value="MopB_Thiosulfate-R-like"/>
    <property type="match status" value="1"/>
</dbReference>
<dbReference type="RefSeq" id="WP_338601412.1">
    <property type="nucleotide sequence ID" value="NZ_AP028679.1"/>
</dbReference>
<dbReference type="SUPFAM" id="SSF50692">
    <property type="entry name" value="ADC-like"/>
    <property type="match status" value="1"/>
</dbReference>
<evidence type="ECO:0000259" key="11">
    <source>
        <dbReference type="PROSITE" id="PS51669"/>
    </source>
</evidence>
<evidence type="ECO:0000313" key="13">
    <source>
        <dbReference type="Proteomes" id="UP001366166"/>
    </source>
</evidence>
<evidence type="ECO:0000256" key="7">
    <source>
        <dbReference type="ARBA" id="ARBA00022729"/>
    </source>
</evidence>
<evidence type="ECO:0000313" key="12">
    <source>
        <dbReference type="EMBL" id="BEQ16084.1"/>
    </source>
</evidence>
<dbReference type="Pfam" id="PF00384">
    <property type="entry name" value="Molybdopterin"/>
    <property type="match status" value="1"/>
</dbReference>
<dbReference type="GO" id="GO:0051539">
    <property type="term" value="F:4 iron, 4 sulfur cluster binding"/>
    <property type="evidence" value="ECO:0007669"/>
    <property type="project" value="UniProtKB-KW"/>
</dbReference>
<organism evidence="12 13">
    <name type="scientific">Desulfoferula mesophila</name>
    <dbReference type="NCBI Taxonomy" id="3058419"/>
    <lineage>
        <taxon>Bacteria</taxon>
        <taxon>Pseudomonadati</taxon>
        <taxon>Thermodesulfobacteriota</taxon>
        <taxon>Desulfarculia</taxon>
        <taxon>Desulfarculales</taxon>
        <taxon>Desulfarculaceae</taxon>
        <taxon>Desulfoferula</taxon>
    </lineage>
</organism>
<comment type="subunit">
    <text evidence="3">Heterodimer of a large and a small subunit.</text>
</comment>
<dbReference type="GO" id="GO:0030313">
    <property type="term" value="C:cell envelope"/>
    <property type="evidence" value="ECO:0007669"/>
    <property type="project" value="UniProtKB-SubCell"/>
</dbReference>
<evidence type="ECO:0000256" key="4">
    <source>
        <dbReference type="ARBA" id="ARBA00022485"/>
    </source>
</evidence>
<evidence type="ECO:0000256" key="10">
    <source>
        <dbReference type="ARBA" id="ARBA00023014"/>
    </source>
</evidence>
<dbReference type="EMBL" id="AP028679">
    <property type="protein sequence ID" value="BEQ16084.1"/>
    <property type="molecule type" value="Genomic_DNA"/>
</dbReference>
<dbReference type="Pfam" id="PF04879">
    <property type="entry name" value="Molybdop_Fe4S4"/>
    <property type="match status" value="1"/>
</dbReference>
<keyword evidence="4" id="KW-0004">4Fe-4S</keyword>
<dbReference type="InterPro" id="IPR019546">
    <property type="entry name" value="TAT_signal_bac_arc"/>
</dbReference>
<dbReference type="Gene3D" id="3.40.228.10">
    <property type="entry name" value="Dimethylsulfoxide Reductase, domain 2"/>
    <property type="match status" value="1"/>
</dbReference>
<dbReference type="Gene3D" id="3.40.50.740">
    <property type="match status" value="1"/>
</dbReference>
<keyword evidence="5" id="KW-0500">Molybdenum</keyword>
<reference evidence="13" key="1">
    <citation type="journal article" date="2023" name="Arch. Microbiol.">
        <title>Desulfoferula mesophilus gen. nov. sp. nov., a mesophilic sulfate-reducing bacterium isolated from a brackish lake sediment.</title>
        <authorList>
            <person name="Watanabe T."/>
            <person name="Yabe T."/>
            <person name="Tsuji J.M."/>
            <person name="Fukui M."/>
        </authorList>
    </citation>
    <scope>NUCLEOTIDE SEQUENCE [LARGE SCALE GENOMIC DNA]</scope>
    <source>
        <strain evidence="13">12FAK</strain>
    </source>
</reference>
<comment type="subcellular location">
    <subcellularLocation>
        <location evidence="1">Cell envelope</location>
    </subcellularLocation>
</comment>
<keyword evidence="6" id="KW-0479">Metal-binding</keyword>
<dbReference type="InterPro" id="IPR006656">
    <property type="entry name" value="Mopterin_OxRdtase"/>
</dbReference>
<keyword evidence="7" id="KW-0732">Signal</keyword>
<evidence type="ECO:0000256" key="5">
    <source>
        <dbReference type="ARBA" id="ARBA00022505"/>
    </source>
</evidence>
<dbReference type="PANTHER" id="PTHR43742:SF9">
    <property type="entry name" value="TETRATHIONATE REDUCTASE SUBUNIT A"/>
    <property type="match status" value="1"/>
</dbReference>
<dbReference type="InterPro" id="IPR006963">
    <property type="entry name" value="Mopterin_OxRdtase_4Fe-4S_dom"/>
</dbReference>
<dbReference type="Gene3D" id="2.20.25.90">
    <property type="entry name" value="ADC-like domains"/>
    <property type="match status" value="1"/>
</dbReference>
<dbReference type="PROSITE" id="PS51318">
    <property type="entry name" value="TAT"/>
    <property type="match status" value="1"/>
</dbReference>
<evidence type="ECO:0000256" key="2">
    <source>
        <dbReference type="ARBA" id="ARBA00010312"/>
    </source>
</evidence>
<sequence length="731" mass="80413">MAQTSSRGISRRGFLKLAGAAGAAAAVGGGVTGPKPAQAAGGLKPGFESKYSVCDMCFNKCSLIARVQGGVIQKLDPNPKFLKSRGMLCARGNAGVEQVYGADRLKYPLLRVGERGEGKFKRISWDQALDLMAAKFTDIGKRYTRCGFMFMAGSDMQSTFVHRFAEAYGSYNTLSHESMCLIAGTRAFLDTFGEVPIPDMLYTKYVVMAGANRFESLVTPDSMDLMTAMKKGAKLVVLDPRYTKTAAKADEWFAIKPRTDMAFMLAIAHVLITEKLYDKKFVAEKTYGIEQLTKHVQPYTPQWAAEQCDIPAKEITRIARELAAAAPAAMVYPGRRSSNYTDSTQIRRSYAIVNALLGNWDRPGGLTAARVVGLGGGIPFEAPFYEENPEDRIDAGKATLMFPEEGSFKLARDAVLEGKPYPVKGFFIYHTNPMQTAANRSKTVAMLNSMEFVVSMDIHMSDTAYMADLVLPSQTYLERQDPCSAQQGSSACACVVMRDPVVAPLYESKPVFWVMQQVAARMGMGKYFDFTIEQFRDKQLAGLAGAKEALVRDGVYYNPSKLYGVYEGKIYKTKSHKIELFNSRYAEMGLDPMPVYAPPKPGGTARMRMVVGRNAVITQSSSQNNALLAKFQPTNYLWIHPERAQELDVKDGDWVWVKSPAGKQRIQAKVTHGIRPDTVYMATGFGVLSPGLANIYGKGACIAQVLNDDFDSITGNMAMHETWVRVGKEAA</sequence>
<dbReference type="GO" id="GO:0016491">
    <property type="term" value="F:oxidoreductase activity"/>
    <property type="evidence" value="ECO:0007669"/>
    <property type="project" value="UniProtKB-KW"/>
</dbReference>
<dbReference type="InterPro" id="IPR006311">
    <property type="entry name" value="TAT_signal"/>
</dbReference>
<dbReference type="SMART" id="SM00926">
    <property type="entry name" value="Molybdop_Fe4S4"/>
    <property type="match status" value="1"/>
</dbReference>
<dbReference type="Pfam" id="PF10518">
    <property type="entry name" value="TAT_signal"/>
    <property type="match status" value="1"/>
</dbReference>
<evidence type="ECO:0000256" key="8">
    <source>
        <dbReference type="ARBA" id="ARBA00023002"/>
    </source>
</evidence>
<dbReference type="CDD" id="cd02778">
    <property type="entry name" value="MopB_CT_Thiosulfate-R-like"/>
    <property type="match status" value="1"/>
</dbReference>
<name>A0AAU9ENH0_9BACT</name>
<keyword evidence="8" id="KW-0560">Oxidoreductase</keyword>
<dbReference type="Proteomes" id="UP001366166">
    <property type="component" value="Chromosome"/>
</dbReference>